<dbReference type="OrthoDB" id="510731at2"/>
<feature type="domain" description="N-acetyltransferase" evidence="1">
    <location>
        <begin position="12"/>
        <end position="146"/>
    </location>
</feature>
<dbReference type="RefSeq" id="WP_091450381.1">
    <property type="nucleotide sequence ID" value="NZ_FMZZ01000005.1"/>
</dbReference>
<evidence type="ECO:0000313" key="2">
    <source>
        <dbReference type="EMBL" id="SDC93296.1"/>
    </source>
</evidence>
<dbReference type="Pfam" id="PF18014">
    <property type="entry name" value="Acetyltransf_18"/>
    <property type="match status" value="1"/>
</dbReference>
<dbReference type="InterPro" id="IPR000182">
    <property type="entry name" value="GNAT_dom"/>
</dbReference>
<dbReference type="STRING" id="1271860.SAMN05216174_105371"/>
<gene>
    <name evidence="2" type="ORF">SAMN05216174_105371</name>
</gene>
<keyword evidence="3" id="KW-1185">Reference proteome</keyword>
<dbReference type="AlphaFoldDB" id="A0A1G6QNG9"/>
<evidence type="ECO:0000313" key="3">
    <source>
        <dbReference type="Proteomes" id="UP000199501"/>
    </source>
</evidence>
<proteinExistence type="predicted"/>
<reference evidence="3" key="1">
    <citation type="submission" date="2016-10" db="EMBL/GenBank/DDBJ databases">
        <authorList>
            <person name="Varghese N."/>
            <person name="Submissions S."/>
        </authorList>
    </citation>
    <scope>NUCLEOTIDE SEQUENCE [LARGE SCALE GENOMIC DNA]</scope>
    <source>
        <strain evidence="3">IBRC-M 10403</strain>
    </source>
</reference>
<dbReference type="EMBL" id="FMZZ01000005">
    <property type="protein sequence ID" value="SDC93296.1"/>
    <property type="molecule type" value="Genomic_DNA"/>
</dbReference>
<dbReference type="PANTHER" id="PTHR47237">
    <property type="entry name" value="SLL0310 PROTEIN"/>
    <property type="match status" value="1"/>
</dbReference>
<dbReference type="InterPro" id="IPR016181">
    <property type="entry name" value="Acyl_CoA_acyltransferase"/>
</dbReference>
<evidence type="ECO:0000259" key="1">
    <source>
        <dbReference type="PROSITE" id="PS51186"/>
    </source>
</evidence>
<dbReference type="Proteomes" id="UP000199501">
    <property type="component" value="Unassembled WGS sequence"/>
</dbReference>
<organism evidence="2 3">
    <name type="scientific">Actinokineospora iranica</name>
    <dbReference type="NCBI Taxonomy" id="1271860"/>
    <lineage>
        <taxon>Bacteria</taxon>
        <taxon>Bacillati</taxon>
        <taxon>Actinomycetota</taxon>
        <taxon>Actinomycetes</taxon>
        <taxon>Pseudonocardiales</taxon>
        <taxon>Pseudonocardiaceae</taxon>
        <taxon>Actinokineospora</taxon>
    </lineage>
</organism>
<dbReference type="PANTHER" id="PTHR47237:SF2">
    <property type="entry name" value="BLL4206 PROTEIN"/>
    <property type="match status" value="1"/>
</dbReference>
<keyword evidence="2" id="KW-0808">Transferase</keyword>
<dbReference type="CDD" id="cd04301">
    <property type="entry name" value="NAT_SF"/>
    <property type="match status" value="1"/>
</dbReference>
<dbReference type="Gene3D" id="3.40.630.30">
    <property type="match status" value="1"/>
</dbReference>
<dbReference type="Pfam" id="PF13673">
    <property type="entry name" value="Acetyltransf_10"/>
    <property type="match status" value="1"/>
</dbReference>
<dbReference type="PROSITE" id="PS51186">
    <property type="entry name" value="GNAT"/>
    <property type="match status" value="1"/>
</dbReference>
<accession>A0A1G6QNG9</accession>
<name>A0A1G6QNG9_9PSEU</name>
<dbReference type="InterPro" id="IPR041496">
    <property type="entry name" value="YitH/HolE_GNAT"/>
</dbReference>
<dbReference type="GO" id="GO:0016747">
    <property type="term" value="F:acyltransferase activity, transferring groups other than amino-acyl groups"/>
    <property type="evidence" value="ECO:0007669"/>
    <property type="project" value="InterPro"/>
</dbReference>
<dbReference type="Gene3D" id="3.40.630.90">
    <property type="match status" value="1"/>
</dbReference>
<dbReference type="SUPFAM" id="SSF55729">
    <property type="entry name" value="Acyl-CoA N-acyltransferases (Nat)"/>
    <property type="match status" value="1"/>
</dbReference>
<protein>
    <submittedName>
        <fullName evidence="2">Acetyltransferase (GNAT) domain-containing protein</fullName>
    </submittedName>
</protein>
<sequence>MKTGDPNNLPTVPPRPLSTADLPACLALAGDREWPYEDHKWDFLLRLGQGFGIPDPSGGLAACAVLTRSGDLATISMVLVAARFARRGLGTRVMRHAIGAAGDATVTLYATPFGKPLYEKLGFHASTEVQANVGVLRAERSGLTRVASAADLSAILELDRAVFGVDRSNVLSGLFDFADHVRVIERDNRIVGYASAWRPGTGLDNRIIGPLIAEGDHDAKALIADLARDVDGPVRVDVDDSRGELAVWVAERGLAPMFRAAAMTLGGRPLPGDRRRLVLPFMQALG</sequence>
<dbReference type="InterPro" id="IPR052729">
    <property type="entry name" value="Acyl/Acetyltrans_Enzymes"/>
</dbReference>